<reference evidence="1 2" key="1">
    <citation type="submission" date="2019-06" db="EMBL/GenBank/DDBJ databases">
        <title>Quisquiliibacterium sp. nov., isolated from a maize field.</title>
        <authorList>
            <person name="Lin S.-Y."/>
            <person name="Tsai C.-F."/>
            <person name="Young C.-C."/>
        </authorList>
    </citation>
    <scope>NUCLEOTIDE SEQUENCE [LARGE SCALE GENOMIC DNA]</scope>
    <source>
        <strain evidence="1 2">CC-CFT501</strain>
    </source>
</reference>
<keyword evidence="1" id="KW-0808">Transferase</keyword>
<evidence type="ECO:0000313" key="2">
    <source>
        <dbReference type="Proteomes" id="UP000321548"/>
    </source>
</evidence>
<dbReference type="EMBL" id="VDUY01000003">
    <property type="protein sequence ID" value="TXL65963.1"/>
    <property type="molecule type" value="Genomic_DNA"/>
</dbReference>
<dbReference type="PANTHER" id="PTHR10704:SF44">
    <property type="entry name" value="LD35051P-RELATED"/>
    <property type="match status" value="1"/>
</dbReference>
<dbReference type="InterPro" id="IPR051135">
    <property type="entry name" value="Gal/GlcNAc/GalNAc_ST"/>
</dbReference>
<evidence type="ECO:0000313" key="1">
    <source>
        <dbReference type="EMBL" id="TXL65963.1"/>
    </source>
</evidence>
<dbReference type="AlphaFoldDB" id="A0A5C8NXK4"/>
<keyword evidence="2" id="KW-1185">Reference proteome</keyword>
<comment type="caution">
    <text evidence="1">The sequence shown here is derived from an EMBL/GenBank/DDBJ whole genome shotgun (WGS) entry which is preliminary data.</text>
</comment>
<name>A0A5C8NXK4_9BURK</name>
<dbReference type="Pfam" id="PF13469">
    <property type="entry name" value="Sulfotransfer_3"/>
    <property type="match status" value="1"/>
</dbReference>
<dbReference type="OrthoDB" id="9766687at2"/>
<protein>
    <submittedName>
        <fullName evidence="1">Sulfotransferase</fullName>
    </submittedName>
</protein>
<dbReference type="GO" id="GO:0006044">
    <property type="term" value="P:N-acetylglucosamine metabolic process"/>
    <property type="evidence" value="ECO:0007669"/>
    <property type="project" value="TreeGrafter"/>
</dbReference>
<dbReference type="RefSeq" id="WP_147703877.1">
    <property type="nucleotide sequence ID" value="NZ_VDUY01000003.1"/>
</dbReference>
<dbReference type="PANTHER" id="PTHR10704">
    <property type="entry name" value="CARBOHYDRATE SULFOTRANSFERASE"/>
    <property type="match status" value="1"/>
</dbReference>
<dbReference type="GO" id="GO:0001517">
    <property type="term" value="F:N-acetylglucosamine 6-O-sulfotransferase activity"/>
    <property type="evidence" value="ECO:0007669"/>
    <property type="project" value="TreeGrafter"/>
</dbReference>
<dbReference type="Gene3D" id="3.40.50.300">
    <property type="entry name" value="P-loop containing nucleotide triphosphate hydrolases"/>
    <property type="match status" value="1"/>
</dbReference>
<organism evidence="1 2">
    <name type="scientific">Zeimonas arvi</name>
    <dbReference type="NCBI Taxonomy" id="2498847"/>
    <lineage>
        <taxon>Bacteria</taxon>
        <taxon>Pseudomonadati</taxon>
        <taxon>Pseudomonadota</taxon>
        <taxon>Betaproteobacteria</taxon>
        <taxon>Burkholderiales</taxon>
        <taxon>Burkholderiaceae</taxon>
        <taxon>Zeimonas</taxon>
    </lineage>
</organism>
<accession>A0A5C8NXK4</accession>
<dbReference type="InterPro" id="IPR027417">
    <property type="entry name" value="P-loop_NTPase"/>
</dbReference>
<dbReference type="Proteomes" id="UP000321548">
    <property type="component" value="Unassembled WGS sequence"/>
</dbReference>
<sequence>MAMLLLFGMPRSGTTWIGKIFDSHPDVLYRHEPDSVSPLDSMPLIVSRDRADQFQEYVLEFARRIPAMRHEKVSASMPFFRKSYLNKLEYLLYVNSSLLAKAVEKFTGHALLRPLVTYSGAANPIVVWKSIESLGRIGCLNQIIPDSKAIALLRHPCGHVSSVLDGERQGAFDAPDSVAKDLSLFEMLLAASPLSCFRIDDVRKMTAVERIALRWVLINESALNDIQNDTNAMVVRYEDICEEPLQQSARMFTFAGLALGEQTEAFIEASTSGSNESYYSVVKNPLESANKWRKKLSAMQIAEVNGIVSRSELAQRYYPPAAA</sequence>
<proteinExistence type="predicted"/>
<gene>
    <name evidence="1" type="ORF">FHP08_07745</name>
</gene>
<dbReference type="SUPFAM" id="SSF52540">
    <property type="entry name" value="P-loop containing nucleoside triphosphate hydrolases"/>
    <property type="match status" value="1"/>
</dbReference>
<dbReference type="GO" id="GO:0006790">
    <property type="term" value="P:sulfur compound metabolic process"/>
    <property type="evidence" value="ECO:0007669"/>
    <property type="project" value="TreeGrafter"/>
</dbReference>